<evidence type="ECO:0000256" key="1">
    <source>
        <dbReference type="ARBA" id="ARBA00004167"/>
    </source>
</evidence>
<keyword evidence="6" id="KW-0645">Protease</keyword>
<evidence type="ECO:0000256" key="11">
    <source>
        <dbReference type="ARBA" id="ARBA00022989"/>
    </source>
</evidence>
<dbReference type="OrthoDB" id="9766847at2"/>
<dbReference type="GO" id="GO:0006508">
    <property type="term" value="P:proteolysis"/>
    <property type="evidence" value="ECO:0007669"/>
    <property type="project" value="UniProtKB-KW"/>
</dbReference>
<evidence type="ECO:0000256" key="4">
    <source>
        <dbReference type="ARBA" id="ARBA00022519"/>
    </source>
</evidence>
<evidence type="ECO:0000256" key="3">
    <source>
        <dbReference type="ARBA" id="ARBA00022475"/>
    </source>
</evidence>
<evidence type="ECO:0000256" key="14">
    <source>
        <dbReference type="SAM" id="MobiDB-lite"/>
    </source>
</evidence>
<name>A0A1T4NMP6_9BACT</name>
<dbReference type="GO" id="GO:0005886">
    <property type="term" value="C:plasma membrane"/>
    <property type="evidence" value="ECO:0007669"/>
    <property type="project" value="UniProtKB-SubCell"/>
</dbReference>
<keyword evidence="8" id="KW-0378">Hydrolase</keyword>
<dbReference type="RefSeq" id="WP_078831284.1">
    <property type="nucleotide sequence ID" value="NZ_FUWH01000004.1"/>
</dbReference>
<keyword evidence="7 15" id="KW-0812">Transmembrane</keyword>
<evidence type="ECO:0000256" key="9">
    <source>
        <dbReference type="ARBA" id="ARBA00022960"/>
    </source>
</evidence>
<dbReference type="InterPro" id="IPR012338">
    <property type="entry name" value="Beta-lactam/transpept-like"/>
</dbReference>
<comment type="subcellular location">
    <subcellularLocation>
        <location evidence="2">Cell membrane</location>
    </subcellularLocation>
    <subcellularLocation>
        <location evidence="1">Membrane</location>
        <topology evidence="1">Single-pass membrane protein</topology>
    </subcellularLocation>
</comment>
<dbReference type="SUPFAM" id="SSF56519">
    <property type="entry name" value="Penicillin binding protein dimerisation domain"/>
    <property type="match status" value="1"/>
</dbReference>
<reference evidence="18 19" key="1">
    <citation type="submission" date="2017-02" db="EMBL/GenBank/DDBJ databases">
        <authorList>
            <person name="Peterson S.W."/>
        </authorList>
    </citation>
    <scope>NUCLEOTIDE SEQUENCE [LARGE SCALE GENOMIC DNA]</scope>
    <source>
        <strain evidence="18 19">DSM 22335</strain>
    </source>
</reference>
<dbReference type="Proteomes" id="UP000190888">
    <property type="component" value="Unassembled WGS sequence"/>
</dbReference>
<dbReference type="Gene3D" id="3.40.710.10">
    <property type="entry name" value="DD-peptidase/beta-lactamase superfamily"/>
    <property type="match status" value="1"/>
</dbReference>
<dbReference type="InterPro" id="IPR050515">
    <property type="entry name" value="Beta-lactam/transpept"/>
</dbReference>
<feature type="domain" description="Penicillin-binding protein transpeptidase" evidence="16">
    <location>
        <begin position="256"/>
        <end position="583"/>
    </location>
</feature>
<evidence type="ECO:0000256" key="2">
    <source>
        <dbReference type="ARBA" id="ARBA00004236"/>
    </source>
</evidence>
<dbReference type="InterPro" id="IPR001460">
    <property type="entry name" value="PCN-bd_Tpept"/>
</dbReference>
<dbReference type="PANTHER" id="PTHR30627">
    <property type="entry name" value="PEPTIDOGLYCAN D,D-TRANSPEPTIDASE"/>
    <property type="match status" value="1"/>
</dbReference>
<dbReference type="GO" id="GO:0009002">
    <property type="term" value="F:serine-type D-Ala-D-Ala carboxypeptidase activity"/>
    <property type="evidence" value="ECO:0007669"/>
    <property type="project" value="InterPro"/>
</dbReference>
<keyword evidence="12 15" id="KW-0472">Membrane</keyword>
<dbReference type="GO" id="GO:0008360">
    <property type="term" value="P:regulation of cell shape"/>
    <property type="evidence" value="ECO:0007669"/>
    <property type="project" value="UniProtKB-KW"/>
</dbReference>
<evidence type="ECO:0000256" key="8">
    <source>
        <dbReference type="ARBA" id="ARBA00022801"/>
    </source>
</evidence>
<feature type="compositionally biased region" description="Polar residues" evidence="14">
    <location>
        <begin position="658"/>
        <end position="673"/>
    </location>
</feature>
<dbReference type="EMBL" id="FUWH01000004">
    <property type="protein sequence ID" value="SJZ80539.1"/>
    <property type="molecule type" value="Genomic_DNA"/>
</dbReference>
<keyword evidence="3" id="KW-1003">Cell membrane</keyword>
<evidence type="ECO:0000256" key="6">
    <source>
        <dbReference type="ARBA" id="ARBA00022670"/>
    </source>
</evidence>
<keyword evidence="11 15" id="KW-1133">Transmembrane helix</keyword>
<dbReference type="Pfam" id="PF03717">
    <property type="entry name" value="PBP_dimer"/>
    <property type="match status" value="1"/>
</dbReference>
<feature type="domain" description="Penicillin-binding protein dimerisation" evidence="17">
    <location>
        <begin position="51"/>
        <end position="218"/>
    </location>
</feature>
<accession>A0A1T4NMP6</accession>
<evidence type="ECO:0000313" key="18">
    <source>
        <dbReference type="EMBL" id="SJZ80539.1"/>
    </source>
</evidence>
<dbReference type="GO" id="GO:0008658">
    <property type="term" value="F:penicillin binding"/>
    <property type="evidence" value="ECO:0007669"/>
    <property type="project" value="InterPro"/>
</dbReference>
<evidence type="ECO:0000256" key="7">
    <source>
        <dbReference type="ARBA" id="ARBA00022692"/>
    </source>
</evidence>
<dbReference type="SUPFAM" id="SSF56601">
    <property type="entry name" value="beta-lactamase/transpeptidase-like"/>
    <property type="match status" value="1"/>
</dbReference>
<evidence type="ECO:0000313" key="19">
    <source>
        <dbReference type="Proteomes" id="UP000190888"/>
    </source>
</evidence>
<dbReference type="AlphaFoldDB" id="A0A1T4NMP6"/>
<feature type="transmembrane region" description="Helical" evidence="15">
    <location>
        <begin position="12"/>
        <end position="33"/>
    </location>
</feature>
<keyword evidence="4" id="KW-0997">Cell inner membrane</keyword>
<sequence length="682" mass="75087">MPVFHQNRSSIVRIIFACIFLAITGQLVHLQLLSPGYKAAADNNAVLRKVIYPDRGIIFDRNRKSLLENRLSNDLTVIPAEARGIDTIAFCALLNIDTAEYKKRMRDLIARNTSVKPGVFEALLSPAVYARLNENLYRFPGFSLVERSVRSYPYHTAAQVLGYIGEVDTAFLRRHAGEGYEQGDYTGMNGLERSYEKILMGQRGVVCYTRDNKNRIQGSYENGLYDTAAVAGRNLYTSIDVEVQQLAEKLLRNKIGSAVAIDPQTGGIIAMVSSPGYDPEMLTGKERRKHFAELLLDTAKPMYNRAIKGQYPPGSTFKPIMGLMALEQGLITPAYGYPCNGAYYNCGFRVRCEHAEAGHAATLQKALAKSCNSYFLQLYRMTLDNPVYGGAENGYKKWEEYVHAFGLGVKPGVDLPGADMANVPTLAKYNAALRGPVTGCNTLTLAIGQDRLTASPLQMANTMCIIANRGFYYEPHFVDSIENETAEDKGLLGQYRQLKQVTANRAACESVIEGMYDATQYGTAAAIKIPGTDYCAKTGTAQNPHGDNHSWFVCFAPRENPKIAIAVIVENAGFGSRWAGPIAGFMAEKYLNDSIPASRMAEVERIASADLIPAALRNWYRNREKPAAEPGTIFTGANTLVTGITASTFTAAEDQPQRTNLALSNEQPVLVNNSKKKKERSR</sequence>
<dbReference type="GO" id="GO:0071972">
    <property type="term" value="F:peptidoglycan L,D-transpeptidase activity"/>
    <property type="evidence" value="ECO:0007669"/>
    <property type="project" value="TreeGrafter"/>
</dbReference>
<evidence type="ECO:0000256" key="12">
    <source>
        <dbReference type="ARBA" id="ARBA00023136"/>
    </source>
</evidence>
<dbReference type="Gene3D" id="3.90.1310.10">
    <property type="entry name" value="Penicillin-binding protein 2a (Domain 2)"/>
    <property type="match status" value="1"/>
</dbReference>
<dbReference type="GO" id="GO:0009252">
    <property type="term" value="P:peptidoglycan biosynthetic process"/>
    <property type="evidence" value="ECO:0007669"/>
    <property type="project" value="UniProtKB-KW"/>
</dbReference>
<dbReference type="GO" id="GO:0071555">
    <property type="term" value="P:cell wall organization"/>
    <property type="evidence" value="ECO:0007669"/>
    <property type="project" value="UniProtKB-KW"/>
</dbReference>
<dbReference type="STRING" id="413434.SAMN04488132_104323"/>
<proteinExistence type="predicted"/>
<keyword evidence="13" id="KW-0961">Cell wall biogenesis/degradation</keyword>
<dbReference type="PANTHER" id="PTHR30627:SF2">
    <property type="entry name" value="PEPTIDOGLYCAN D,D-TRANSPEPTIDASE MRDA"/>
    <property type="match status" value="1"/>
</dbReference>
<evidence type="ECO:0000259" key="17">
    <source>
        <dbReference type="Pfam" id="PF03717"/>
    </source>
</evidence>
<protein>
    <submittedName>
        <fullName evidence="18">Penicillin-binding protein 2</fullName>
    </submittedName>
</protein>
<keyword evidence="10" id="KW-0573">Peptidoglycan synthesis</keyword>
<keyword evidence="19" id="KW-1185">Reference proteome</keyword>
<dbReference type="InterPro" id="IPR017790">
    <property type="entry name" value="Penicillin-binding_protein_2"/>
</dbReference>
<keyword evidence="5" id="KW-0121">Carboxypeptidase</keyword>
<evidence type="ECO:0000256" key="15">
    <source>
        <dbReference type="SAM" id="Phobius"/>
    </source>
</evidence>
<dbReference type="Pfam" id="PF00905">
    <property type="entry name" value="Transpeptidase"/>
    <property type="match status" value="1"/>
</dbReference>
<dbReference type="InterPro" id="IPR036138">
    <property type="entry name" value="PBP_dimer_sf"/>
</dbReference>
<organism evidence="18 19">
    <name type="scientific">Sediminibacterium ginsengisoli</name>
    <dbReference type="NCBI Taxonomy" id="413434"/>
    <lineage>
        <taxon>Bacteria</taxon>
        <taxon>Pseudomonadati</taxon>
        <taxon>Bacteroidota</taxon>
        <taxon>Chitinophagia</taxon>
        <taxon>Chitinophagales</taxon>
        <taxon>Chitinophagaceae</taxon>
        <taxon>Sediminibacterium</taxon>
    </lineage>
</organism>
<dbReference type="Gene3D" id="3.30.1390.30">
    <property type="entry name" value="Penicillin-binding protein 2a, domain 3"/>
    <property type="match status" value="1"/>
</dbReference>
<evidence type="ECO:0000256" key="13">
    <source>
        <dbReference type="ARBA" id="ARBA00023316"/>
    </source>
</evidence>
<evidence type="ECO:0000256" key="5">
    <source>
        <dbReference type="ARBA" id="ARBA00022645"/>
    </source>
</evidence>
<feature type="region of interest" description="Disordered" evidence="14">
    <location>
        <begin position="658"/>
        <end position="682"/>
    </location>
</feature>
<dbReference type="InterPro" id="IPR005311">
    <property type="entry name" value="PBP_dimer"/>
</dbReference>
<gene>
    <name evidence="18" type="ORF">SAMN04488132_104323</name>
</gene>
<evidence type="ECO:0000256" key="10">
    <source>
        <dbReference type="ARBA" id="ARBA00022984"/>
    </source>
</evidence>
<dbReference type="NCBIfam" id="TIGR03423">
    <property type="entry name" value="pbp2_mrdA"/>
    <property type="match status" value="1"/>
</dbReference>
<keyword evidence="9" id="KW-0133">Cell shape</keyword>
<evidence type="ECO:0000259" key="16">
    <source>
        <dbReference type="Pfam" id="PF00905"/>
    </source>
</evidence>